<evidence type="ECO:0000313" key="6">
    <source>
        <dbReference type="Proteomes" id="UP000035579"/>
    </source>
</evidence>
<feature type="domain" description="CBS" evidence="3">
    <location>
        <begin position="7"/>
        <end position="67"/>
    </location>
</feature>
<dbReference type="AlphaFoldDB" id="A0AAC8TC10"/>
<evidence type="ECO:0000256" key="1">
    <source>
        <dbReference type="ARBA" id="ARBA00023122"/>
    </source>
</evidence>
<protein>
    <submittedName>
        <fullName evidence="4">CBS domain protein</fullName>
    </submittedName>
    <submittedName>
        <fullName evidence="5">CBS domain-containing protein</fullName>
    </submittedName>
</protein>
<name>A0AAC8TC10_9BACT</name>
<dbReference type="PANTHER" id="PTHR43080:SF2">
    <property type="entry name" value="CBS DOMAIN-CONTAINING PROTEIN"/>
    <property type="match status" value="1"/>
</dbReference>
<organism evidence="4 6">
    <name type="scientific">Archangium gephyra</name>
    <dbReference type="NCBI Taxonomy" id="48"/>
    <lineage>
        <taxon>Bacteria</taxon>
        <taxon>Pseudomonadati</taxon>
        <taxon>Myxococcota</taxon>
        <taxon>Myxococcia</taxon>
        <taxon>Myxococcales</taxon>
        <taxon>Cystobacterineae</taxon>
        <taxon>Archangiaceae</taxon>
        <taxon>Archangium</taxon>
    </lineage>
</organism>
<dbReference type="InterPro" id="IPR046342">
    <property type="entry name" value="CBS_dom_sf"/>
</dbReference>
<dbReference type="RefSeq" id="WP_047855290.1">
    <property type="nucleotide sequence ID" value="NZ_CP011509.1"/>
</dbReference>
<dbReference type="Proteomes" id="UP000256345">
    <property type="component" value="Unassembled WGS sequence"/>
</dbReference>
<feature type="domain" description="CBS" evidence="3">
    <location>
        <begin position="72"/>
        <end position="129"/>
    </location>
</feature>
<dbReference type="PROSITE" id="PS51371">
    <property type="entry name" value="CBS"/>
    <property type="match status" value="2"/>
</dbReference>
<dbReference type="InterPro" id="IPR000644">
    <property type="entry name" value="CBS_dom"/>
</dbReference>
<dbReference type="EMBL" id="CP011509">
    <property type="protein sequence ID" value="AKJ00467.1"/>
    <property type="molecule type" value="Genomic_DNA"/>
</dbReference>
<keyword evidence="7" id="KW-1185">Reference proteome</keyword>
<gene>
    <name evidence="4" type="ORF">AA314_02093</name>
    <name evidence="5" type="ORF">ATI61_104126</name>
</gene>
<dbReference type="KEGG" id="age:AA314_02093"/>
<evidence type="ECO:0000259" key="3">
    <source>
        <dbReference type="PROSITE" id="PS51371"/>
    </source>
</evidence>
<dbReference type="Pfam" id="PF00571">
    <property type="entry name" value="CBS"/>
    <property type="match status" value="2"/>
</dbReference>
<dbReference type="Proteomes" id="UP000035579">
    <property type="component" value="Chromosome"/>
</dbReference>
<evidence type="ECO:0000313" key="7">
    <source>
        <dbReference type="Proteomes" id="UP000256345"/>
    </source>
</evidence>
<dbReference type="Gene3D" id="3.10.580.10">
    <property type="entry name" value="CBS-domain"/>
    <property type="match status" value="1"/>
</dbReference>
<reference evidence="4 6" key="1">
    <citation type="submission" date="2015-05" db="EMBL/GenBank/DDBJ databases">
        <title>Genome assembly of Archangium gephyra DSM 2261.</title>
        <authorList>
            <person name="Sharma G."/>
            <person name="Subramanian S."/>
        </authorList>
    </citation>
    <scope>NUCLEOTIDE SEQUENCE [LARGE SCALE GENOMIC DNA]</scope>
    <source>
        <strain evidence="4 6">DSM 2261</strain>
    </source>
</reference>
<evidence type="ECO:0000256" key="2">
    <source>
        <dbReference type="PROSITE-ProRule" id="PRU00703"/>
    </source>
</evidence>
<accession>A0AAC8TC10</accession>
<proteinExistence type="predicted"/>
<dbReference type="SUPFAM" id="SSF54631">
    <property type="entry name" value="CBS-domain pair"/>
    <property type="match status" value="1"/>
</dbReference>
<reference evidence="5 7" key="2">
    <citation type="submission" date="2018-08" db="EMBL/GenBank/DDBJ databases">
        <title>Genomic Encyclopedia of Archaeal and Bacterial Type Strains, Phase II (KMG-II): from individual species to whole genera.</title>
        <authorList>
            <person name="Goeker M."/>
        </authorList>
    </citation>
    <scope>NUCLEOTIDE SEQUENCE [LARGE SCALE GENOMIC DNA]</scope>
    <source>
        <strain evidence="5 7">DSM 2261</strain>
    </source>
</reference>
<dbReference type="SMART" id="SM00116">
    <property type="entry name" value="CBS"/>
    <property type="match status" value="2"/>
</dbReference>
<dbReference type="CDD" id="cd04622">
    <property type="entry name" value="CBS_pair_HRP1_like"/>
    <property type="match status" value="1"/>
</dbReference>
<evidence type="ECO:0000313" key="4">
    <source>
        <dbReference type="EMBL" id="AKJ00467.1"/>
    </source>
</evidence>
<sequence length="144" mass="15652">MKIRDVMTPDAVAAHPETTLMAAAEMMRLLNVGALPVVEGERVVGIITDRDIVVRGLALGFNPRTASVADVMTRNVQTCSVDDDVEDVAQQMGELQVRRLLVVDERERLIGIVSLGDLAMEMEDQRLAGRVLEGISEPSTAMAH</sequence>
<keyword evidence="1 2" id="KW-0129">CBS domain</keyword>
<dbReference type="PANTHER" id="PTHR43080">
    <property type="entry name" value="CBS DOMAIN-CONTAINING PROTEIN CBSX3, MITOCHONDRIAL"/>
    <property type="match status" value="1"/>
</dbReference>
<dbReference type="EMBL" id="QUMU01000004">
    <property type="protein sequence ID" value="REG32836.1"/>
    <property type="molecule type" value="Genomic_DNA"/>
</dbReference>
<evidence type="ECO:0000313" key="5">
    <source>
        <dbReference type="EMBL" id="REG32836.1"/>
    </source>
</evidence>
<dbReference type="InterPro" id="IPR051257">
    <property type="entry name" value="Diverse_CBS-Domain"/>
</dbReference>